<dbReference type="Proteomes" id="UP000681722">
    <property type="component" value="Unassembled WGS sequence"/>
</dbReference>
<feature type="binding site" evidence="4">
    <location>
        <begin position="222"/>
        <end position="226"/>
    </location>
    <ligand>
        <name>ATP</name>
        <dbReference type="ChEBI" id="CHEBI:30616"/>
    </ligand>
</feature>
<dbReference type="InterPro" id="IPR000407">
    <property type="entry name" value="GDA1_CD39_NTPase"/>
</dbReference>
<evidence type="ECO:0000256" key="1">
    <source>
        <dbReference type="ARBA" id="ARBA00009283"/>
    </source>
</evidence>
<evidence type="ECO:0000256" key="4">
    <source>
        <dbReference type="PIRSR" id="PIRSR600407-2"/>
    </source>
</evidence>
<dbReference type="EMBL" id="CAJNOQ010001551">
    <property type="protein sequence ID" value="CAF0902780.1"/>
    <property type="molecule type" value="Genomic_DNA"/>
</dbReference>
<comment type="caution">
    <text evidence="7">The sequence shown here is derived from an EMBL/GenBank/DDBJ whole genome shotgun (WGS) entry which is preliminary data.</text>
</comment>
<keyword evidence="6" id="KW-0812">Transmembrane</keyword>
<protein>
    <recommendedName>
        <fullName evidence="10">Apyrase</fullName>
    </recommendedName>
</protein>
<comment type="similarity">
    <text evidence="1">Belongs to the GDA1/CD39 NTPase family.</text>
</comment>
<gene>
    <name evidence="7" type="ORF">GPM918_LOCUS8726</name>
    <name evidence="8" type="ORF">SRO942_LOCUS8728</name>
</gene>
<dbReference type="Gene3D" id="3.30.420.40">
    <property type="match status" value="1"/>
</dbReference>
<keyword evidence="4" id="KW-0067">ATP-binding</keyword>
<reference evidence="7" key="1">
    <citation type="submission" date="2021-02" db="EMBL/GenBank/DDBJ databases">
        <authorList>
            <person name="Nowell W R."/>
        </authorList>
    </citation>
    <scope>NUCLEOTIDE SEQUENCE</scope>
</reference>
<evidence type="ECO:0000313" key="9">
    <source>
        <dbReference type="Proteomes" id="UP000663829"/>
    </source>
</evidence>
<dbReference type="EMBL" id="CAJOBC010001551">
    <property type="protein sequence ID" value="CAF3685020.1"/>
    <property type="molecule type" value="Genomic_DNA"/>
</dbReference>
<feature type="region of interest" description="Disordered" evidence="5">
    <location>
        <begin position="563"/>
        <end position="585"/>
    </location>
</feature>
<sequence>MCIAITLFTLTIIIIIYLTYIYCKKLSPFINYAIIFDAGSSHTKMYVYNWPADKSDGLGSTSTVSEYFCCSLSSIVKTLPITSNSTKLTEIKFRAISDFENHLEYLEEYFHVCLEDAKKKIPSTRHGYSPIFLGATAGMRLIRLRNKTKSDEILDKIREIFYNYPFQFVRILTGLEEAIDGWITTNLLLEKFNHKHGRRKSQKNYKSDEIDSDMVGVLDLGGASTQVTFTHNNLPNEQIPSKYTTNITLFDKIYSPYAHSYLCWGKNEVHRRYRARLINEQMKYLLFQQQYIRLNIDDYCLPNNANETILWNTIFRSPCLINERKQFFIQNKTKNVSTVLFIGKGNSTMCEKLILNLINIKKLDKNINCSYKADFCTFDHTYQPTLPKTNDFIGLSGYYYVFNNLAYGLHNRTNQTFDKFNLKNYRISDIKKRIDNVCEKSFDLYQKQEDMSQYNEQHKRTMCFDGWYVWLLLTHALGWKEENLKRLSFVKRLPTGEVGWTLGYMINQTNYIPREYRRKALQKNSFVLWLCLALTIALASIIFLILTCQKYIKYYRIKQQNKRRHQQQQPSNSHSIPVEENELIR</sequence>
<evidence type="ECO:0000256" key="2">
    <source>
        <dbReference type="ARBA" id="ARBA00022801"/>
    </source>
</evidence>
<evidence type="ECO:0000256" key="6">
    <source>
        <dbReference type="SAM" id="Phobius"/>
    </source>
</evidence>
<evidence type="ECO:0000256" key="3">
    <source>
        <dbReference type="PIRSR" id="PIRSR600407-1"/>
    </source>
</evidence>
<dbReference type="Pfam" id="PF01150">
    <property type="entry name" value="GDA1_CD39"/>
    <property type="match status" value="1"/>
</dbReference>
<accession>A0A813ZQ83</accession>
<dbReference type="Gene3D" id="3.30.420.150">
    <property type="entry name" value="Exopolyphosphatase. Domain 2"/>
    <property type="match status" value="1"/>
</dbReference>
<dbReference type="PANTHER" id="PTHR11782">
    <property type="entry name" value="ADENOSINE/GUANOSINE DIPHOSPHATASE"/>
    <property type="match status" value="1"/>
</dbReference>
<dbReference type="GO" id="GO:0005524">
    <property type="term" value="F:ATP binding"/>
    <property type="evidence" value="ECO:0007669"/>
    <property type="project" value="UniProtKB-KW"/>
</dbReference>
<dbReference type="AlphaFoldDB" id="A0A813ZQ83"/>
<organism evidence="7 9">
    <name type="scientific">Didymodactylos carnosus</name>
    <dbReference type="NCBI Taxonomy" id="1234261"/>
    <lineage>
        <taxon>Eukaryota</taxon>
        <taxon>Metazoa</taxon>
        <taxon>Spiralia</taxon>
        <taxon>Gnathifera</taxon>
        <taxon>Rotifera</taxon>
        <taxon>Eurotatoria</taxon>
        <taxon>Bdelloidea</taxon>
        <taxon>Philodinida</taxon>
        <taxon>Philodinidae</taxon>
        <taxon>Didymodactylos</taxon>
    </lineage>
</organism>
<feature type="active site" description="Proton acceptor" evidence="3">
    <location>
        <position position="177"/>
    </location>
</feature>
<feature type="transmembrane region" description="Helical" evidence="6">
    <location>
        <begin position="5"/>
        <end position="22"/>
    </location>
</feature>
<feature type="transmembrane region" description="Helical" evidence="6">
    <location>
        <begin position="526"/>
        <end position="548"/>
    </location>
</feature>
<name>A0A813ZQ83_9BILA</name>
<evidence type="ECO:0000313" key="7">
    <source>
        <dbReference type="EMBL" id="CAF0902780.1"/>
    </source>
</evidence>
<dbReference type="OrthoDB" id="6372431at2759"/>
<dbReference type="PANTHER" id="PTHR11782:SF83">
    <property type="entry name" value="GUANOSINE-DIPHOSPHATASE"/>
    <property type="match status" value="1"/>
</dbReference>
<keyword evidence="9" id="KW-1185">Reference proteome</keyword>
<dbReference type="GO" id="GO:0017111">
    <property type="term" value="F:ribonucleoside triphosphate phosphatase activity"/>
    <property type="evidence" value="ECO:0007669"/>
    <property type="project" value="TreeGrafter"/>
</dbReference>
<evidence type="ECO:0008006" key="10">
    <source>
        <dbReference type="Google" id="ProtNLM"/>
    </source>
</evidence>
<dbReference type="GO" id="GO:0004382">
    <property type="term" value="F:GDP phosphatase activity"/>
    <property type="evidence" value="ECO:0007669"/>
    <property type="project" value="TreeGrafter"/>
</dbReference>
<dbReference type="GO" id="GO:0009134">
    <property type="term" value="P:nucleoside diphosphate catabolic process"/>
    <property type="evidence" value="ECO:0007669"/>
    <property type="project" value="TreeGrafter"/>
</dbReference>
<proteinExistence type="inferred from homology"/>
<evidence type="ECO:0000313" key="8">
    <source>
        <dbReference type="EMBL" id="CAF3685020.1"/>
    </source>
</evidence>
<keyword evidence="2" id="KW-0378">Hydrolase</keyword>
<dbReference type="Proteomes" id="UP000663829">
    <property type="component" value="Unassembled WGS sequence"/>
</dbReference>
<dbReference type="GO" id="GO:0005886">
    <property type="term" value="C:plasma membrane"/>
    <property type="evidence" value="ECO:0007669"/>
    <property type="project" value="TreeGrafter"/>
</dbReference>
<keyword evidence="6" id="KW-1133">Transmembrane helix</keyword>
<keyword evidence="4" id="KW-0547">Nucleotide-binding</keyword>
<keyword evidence="6" id="KW-0472">Membrane</keyword>
<dbReference type="GO" id="GO:0045134">
    <property type="term" value="F:UDP phosphatase activity"/>
    <property type="evidence" value="ECO:0007669"/>
    <property type="project" value="TreeGrafter"/>
</dbReference>
<evidence type="ECO:0000256" key="5">
    <source>
        <dbReference type="SAM" id="MobiDB-lite"/>
    </source>
</evidence>